<accession>A0A9R1UEL3</accession>
<dbReference type="EMBL" id="NBSK02000009">
    <property type="protein sequence ID" value="KAJ0185651.1"/>
    <property type="molecule type" value="Genomic_DNA"/>
</dbReference>
<dbReference type="Proteomes" id="UP000235145">
    <property type="component" value="Unassembled WGS sequence"/>
</dbReference>
<name>A0A9R1UEL3_LACSA</name>
<sequence length="155" mass="17923">MALDTVSFRGPPNAKTQPRGPVPKPNTGMLPVLSRKLVGFVIFLSNFAICRQKLPLFIVIMLVLFTCHPTRFNINIRSILKLICTLSETKLQESKWLKDKKGPKETKLKTNNHEESFNNLSVYLHNLRRTNTHTYTHIKIDLMDRFEACLWLSDE</sequence>
<proteinExistence type="predicted"/>
<evidence type="ECO:0000256" key="1">
    <source>
        <dbReference type="SAM" id="MobiDB-lite"/>
    </source>
</evidence>
<reference evidence="2 3" key="1">
    <citation type="journal article" date="2017" name="Nat. Commun.">
        <title>Genome assembly with in vitro proximity ligation data and whole-genome triplication in lettuce.</title>
        <authorList>
            <person name="Reyes-Chin-Wo S."/>
            <person name="Wang Z."/>
            <person name="Yang X."/>
            <person name="Kozik A."/>
            <person name="Arikit S."/>
            <person name="Song C."/>
            <person name="Xia L."/>
            <person name="Froenicke L."/>
            <person name="Lavelle D.O."/>
            <person name="Truco M.J."/>
            <person name="Xia R."/>
            <person name="Zhu S."/>
            <person name="Xu C."/>
            <person name="Xu H."/>
            <person name="Xu X."/>
            <person name="Cox K."/>
            <person name="Korf I."/>
            <person name="Meyers B.C."/>
            <person name="Michelmore R.W."/>
        </authorList>
    </citation>
    <scope>NUCLEOTIDE SEQUENCE [LARGE SCALE GENOMIC DNA]</scope>
    <source>
        <strain evidence="3">cv. Salinas</strain>
        <tissue evidence="2">Seedlings</tissue>
    </source>
</reference>
<evidence type="ECO:0000313" key="2">
    <source>
        <dbReference type="EMBL" id="KAJ0185651.1"/>
    </source>
</evidence>
<keyword evidence="3" id="KW-1185">Reference proteome</keyword>
<comment type="caution">
    <text evidence="2">The sequence shown here is derived from an EMBL/GenBank/DDBJ whole genome shotgun (WGS) entry which is preliminary data.</text>
</comment>
<dbReference type="AlphaFoldDB" id="A0A9R1UEL3"/>
<evidence type="ECO:0000313" key="3">
    <source>
        <dbReference type="Proteomes" id="UP000235145"/>
    </source>
</evidence>
<feature type="region of interest" description="Disordered" evidence="1">
    <location>
        <begin position="1"/>
        <end position="26"/>
    </location>
</feature>
<organism evidence="2 3">
    <name type="scientific">Lactuca sativa</name>
    <name type="common">Garden lettuce</name>
    <dbReference type="NCBI Taxonomy" id="4236"/>
    <lineage>
        <taxon>Eukaryota</taxon>
        <taxon>Viridiplantae</taxon>
        <taxon>Streptophyta</taxon>
        <taxon>Embryophyta</taxon>
        <taxon>Tracheophyta</taxon>
        <taxon>Spermatophyta</taxon>
        <taxon>Magnoliopsida</taxon>
        <taxon>eudicotyledons</taxon>
        <taxon>Gunneridae</taxon>
        <taxon>Pentapetalae</taxon>
        <taxon>asterids</taxon>
        <taxon>campanulids</taxon>
        <taxon>Asterales</taxon>
        <taxon>Asteraceae</taxon>
        <taxon>Cichorioideae</taxon>
        <taxon>Cichorieae</taxon>
        <taxon>Lactucinae</taxon>
        <taxon>Lactuca</taxon>
    </lineage>
</organism>
<protein>
    <submittedName>
        <fullName evidence="2">Uncharacterized protein</fullName>
    </submittedName>
</protein>
<gene>
    <name evidence="2" type="ORF">LSAT_V11C900467480</name>
</gene>